<keyword evidence="1" id="KW-1133">Transmembrane helix</keyword>
<dbReference type="RefSeq" id="WP_269817186.1">
    <property type="nucleotide sequence ID" value="NZ_CP114976.1"/>
</dbReference>
<evidence type="ECO:0000313" key="3">
    <source>
        <dbReference type="Proteomes" id="UP001212189"/>
    </source>
</evidence>
<keyword evidence="1" id="KW-0472">Membrane</keyword>
<name>A0AAE9VLK9_9GAMM</name>
<gene>
    <name evidence="2" type="ORF">O6P33_07590</name>
</gene>
<dbReference type="GO" id="GO:0005886">
    <property type="term" value="C:plasma membrane"/>
    <property type="evidence" value="ECO:0007669"/>
    <property type="project" value="TreeGrafter"/>
</dbReference>
<dbReference type="AlphaFoldDB" id="A0AAE9VLK9"/>
<dbReference type="InterPro" id="IPR052959">
    <property type="entry name" value="Inner_membrane_assoc"/>
</dbReference>
<organism evidence="2 3">
    <name type="scientific">Denitrificimonas caeni</name>
    <dbReference type="NCBI Taxonomy" id="521720"/>
    <lineage>
        <taxon>Bacteria</taxon>
        <taxon>Pseudomonadati</taxon>
        <taxon>Pseudomonadota</taxon>
        <taxon>Gammaproteobacteria</taxon>
        <taxon>Pseudomonadales</taxon>
        <taxon>Pseudomonadaceae</taxon>
        <taxon>Denitrificimonas</taxon>
    </lineage>
</organism>
<dbReference type="InterPro" id="IPR007436">
    <property type="entry name" value="DUF485"/>
</dbReference>
<protein>
    <submittedName>
        <fullName evidence="2">DUF485 domain-containing protein</fullName>
    </submittedName>
</protein>
<proteinExistence type="predicted"/>
<keyword evidence="1" id="KW-0812">Transmembrane</keyword>
<dbReference type="Pfam" id="PF04341">
    <property type="entry name" value="DUF485"/>
    <property type="match status" value="1"/>
</dbReference>
<feature type="transmembrane region" description="Helical" evidence="1">
    <location>
        <begin position="60"/>
        <end position="82"/>
    </location>
</feature>
<evidence type="ECO:0000313" key="2">
    <source>
        <dbReference type="EMBL" id="WBE24244.1"/>
    </source>
</evidence>
<keyword evidence="3" id="KW-1185">Reference proteome</keyword>
<dbReference type="Proteomes" id="UP001212189">
    <property type="component" value="Chromosome"/>
</dbReference>
<dbReference type="PANTHER" id="PTHR38598">
    <property type="entry name" value="INNER MEMBRANE PROTEIN YJCH"/>
    <property type="match status" value="1"/>
</dbReference>
<dbReference type="KEGG" id="dce:O6P33_07590"/>
<feature type="transmembrane region" description="Helical" evidence="1">
    <location>
        <begin position="25"/>
        <end position="48"/>
    </location>
</feature>
<accession>A0AAE9VLK9</accession>
<dbReference type="PANTHER" id="PTHR38598:SF1">
    <property type="entry name" value="INNER MEMBRANE PROTEIN YJCH"/>
    <property type="match status" value="1"/>
</dbReference>
<dbReference type="EMBL" id="CP114976">
    <property type="protein sequence ID" value="WBE24244.1"/>
    <property type="molecule type" value="Genomic_DNA"/>
</dbReference>
<reference evidence="2 3" key="1">
    <citation type="submission" date="2022-12" db="EMBL/GenBank/DDBJ databases">
        <title>Coexistence and Characterization of a Novel Tigecycline Resistance gene tet(X) variant and blaNDM-1 in a Pseudomonas caeni Isolate of Chicken Origin.</title>
        <authorList>
            <person name="Lu X."/>
            <person name="Zhang L."/>
            <person name="Li R."/>
            <person name="Wang Z."/>
        </authorList>
    </citation>
    <scope>NUCLEOTIDE SEQUENCE [LARGE SCALE GENOMIC DNA]</scope>
    <source>
        <strain evidence="2 3">CE14</strain>
    </source>
</reference>
<sequence>MAKDIYAHIRNNPKFDELVTKRQRFAMVLSVIVLVIFYGFILQVAFFPEVIGKQIGTGKLTYGVLAGLFQFVFFVLLTWLYVRRANTEFDRINEELIDEAIAGEQA</sequence>
<evidence type="ECO:0000256" key="1">
    <source>
        <dbReference type="SAM" id="Phobius"/>
    </source>
</evidence>